<dbReference type="SMART" id="SM00465">
    <property type="entry name" value="GIYc"/>
    <property type="match status" value="1"/>
</dbReference>
<organism evidence="2">
    <name type="scientific">viral metagenome</name>
    <dbReference type="NCBI Taxonomy" id="1070528"/>
    <lineage>
        <taxon>unclassified sequences</taxon>
        <taxon>metagenomes</taxon>
        <taxon>organismal metagenomes</taxon>
    </lineage>
</organism>
<feature type="domain" description="GIY-YIG" evidence="1">
    <location>
        <begin position="12"/>
        <end position="119"/>
    </location>
</feature>
<dbReference type="EMBL" id="MN740758">
    <property type="protein sequence ID" value="QHS81502.1"/>
    <property type="molecule type" value="Genomic_DNA"/>
</dbReference>
<reference evidence="2" key="1">
    <citation type="journal article" date="2020" name="Nature">
        <title>Giant virus diversity and host interactions through global metagenomics.</title>
        <authorList>
            <person name="Schulz F."/>
            <person name="Roux S."/>
            <person name="Paez-Espino D."/>
            <person name="Jungbluth S."/>
            <person name="Walsh D.A."/>
            <person name="Denef V.J."/>
            <person name="McMahon K.D."/>
            <person name="Konstantinidis K.T."/>
            <person name="Eloe-Fadrosh E.A."/>
            <person name="Kyrpides N.C."/>
            <person name="Woyke T."/>
        </authorList>
    </citation>
    <scope>NUCLEOTIDE SEQUENCE</scope>
    <source>
        <strain evidence="2">GVMAG-S-1101164-72</strain>
    </source>
</reference>
<dbReference type="AlphaFoldDB" id="A0A6C0AP26"/>
<sequence length="259" mass="29481">MNSVLEDISGVVGHIYKIINTATNKYYVGQAMSHRKNRGKYKPFGFEGRFRDHISEAICNTKKKQCRYLNNAIRLYSKDVFSVVLLKTCPLEDMDRWEQHYIEELNTFYPNGYNLTKGGKTIVKADAKNVDTLITNPARPRGGCVCRTEATRELISKGIKEALKTESVRDSLMKRAQVQHSKQKLERFRDVVIDLTNLDQYISSKHIDGHLAAIVKVDDKKASFVGKYETLESLTERAKEFLREISKTFATSSNCSGSP</sequence>
<proteinExistence type="predicted"/>
<dbReference type="SUPFAM" id="SSF82771">
    <property type="entry name" value="GIY-YIG endonuclease"/>
    <property type="match status" value="1"/>
</dbReference>
<dbReference type="Gene3D" id="3.40.1440.10">
    <property type="entry name" value="GIY-YIG endonuclease"/>
    <property type="match status" value="1"/>
</dbReference>
<dbReference type="CDD" id="cd10443">
    <property type="entry name" value="GIY-YIG_HE_Tlr8p_PBC-V_like"/>
    <property type="match status" value="1"/>
</dbReference>
<evidence type="ECO:0000313" key="2">
    <source>
        <dbReference type="EMBL" id="QHS81502.1"/>
    </source>
</evidence>
<name>A0A6C0AP26_9ZZZZ</name>
<evidence type="ECO:0000259" key="1">
    <source>
        <dbReference type="SMART" id="SM00465"/>
    </source>
</evidence>
<protein>
    <recommendedName>
        <fullName evidence="1">GIY-YIG domain-containing protein</fullName>
    </recommendedName>
</protein>
<dbReference type="InterPro" id="IPR035901">
    <property type="entry name" value="GIY-YIG_endonuc_sf"/>
</dbReference>
<accession>A0A6C0AP26</accession>
<dbReference type="InterPro" id="IPR000305">
    <property type="entry name" value="GIY-YIG_endonuc"/>
</dbReference>